<keyword evidence="1" id="KW-0732">Signal</keyword>
<accession>A0A0E9TL87</accession>
<reference evidence="2" key="2">
    <citation type="journal article" date="2015" name="Fish Shellfish Immunol.">
        <title>Early steps in the European eel (Anguilla anguilla)-Vibrio vulnificus interaction in the gills: Role of the RtxA13 toxin.</title>
        <authorList>
            <person name="Callol A."/>
            <person name="Pajuelo D."/>
            <person name="Ebbesson L."/>
            <person name="Teles M."/>
            <person name="MacKenzie S."/>
            <person name="Amaro C."/>
        </authorList>
    </citation>
    <scope>NUCLEOTIDE SEQUENCE</scope>
</reference>
<evidence type="ECO:0000313" key="2">
    <source>
        <dbReference type="EMBL" id="JAH54356.1"/>
    </source>
</evidence>
<evidence type="ECO:0000256" key="1">
    <source>
        <dbReference type="SAM" id="SignalP"/>
    </source>
</evidence>
<sequence>MWTSAKSFHFIPLISLLQACSSSRALFCVQTALLGQSDANKTCIDTNDNQMSIWSP</sequence>
<protein>
    <recommendedName>
        <fullName evidence="3">Lipoprotein</fullName>
    </recommendedName>
</protein>
<name>A0A0E9TL87_ANGAN</name>
<dbReference type="EMBL" id="GBXM01054221">
    <property type="protein sequence ID" value="JAH54356.1"/>
    <property type="molecule type" value="Transcribed_RNA"/>
</dbReference>
<organism evidence="2">
    <name type="scientific">Anguilla anguilla</name>
    <name type="common">European freshwater eel</name>
    <name type="synonym">Muraena anguilla</name>
    <dbReference type="NCBI Taxonomy" id="7936"/>
    <lineage>
        <taxon>Eukaryota</taxon>
        <taxon>Metazoa</taxon>
        <taxon>Chordata</taxon>
        <taxon>Craniata</taxon>
        <taxon>Vertebrata</taxon>
        <taxon>Euteleostomi</taxon>
        <taxon>Actinopterygii</taxon>
        <taxon>Neopterygii</taxon>
        <taxon>Teleostei</taxon>
        <taxon>Anguilliformes</taxon>
        <taxon>Anguillidae</taxon>
        <taxon>Anguilla</taxon>
    </lineage>
</organism>
<evidence type="ECO:0008006" key="3">
    <source>
        <dbReference type="Google" id="ProtNLM"/>
    </source>
</evidence>
<feature type="chain" id="PRO_5002433427" description="Lipoprotein" evidence="1">
    <location>
        <begin position="26"/>
        <end position="56"/>
    </location>
</feature>
<dbReference type="AlphaFoldDB" id="A0A0E9TL87"/>
<dbReference type="PROSITE" id="PS51257">
    <property type="entry name" value="PROKAR_LIPOPROTEIN"/>
    <property type="match status" value="1"/>
</dbReference>
<proteinExistence type="predicted"/>
<reference evidence="2" key="1">
    <citation type="submission" date="2014-11" db="EMBL/GenBank/DDBJ databases">
        <authorList>
            <person name="Amaro Gonzalez C."/>
        </authorList>
    </citation>
    <scope>NUCLEOTIDE SEQUENCE</scope>
</reference>
<feature type="signal peptide" evidence="1">
    <location>
        <begin position="1"/>
        <end position="25"/>
    </location>
</feature>